<dbReference type="InterPro" id="IPR013783">
    <property type="entry name" value="Ig-like_fold"/>
</dbReference>
<evidence type="ECO:0008006" key="4">
    <source>
        <dbReference type="Google" id="ProtNLM"/>
    </source>
</evidence>
<keyword evidence="3" id="KW-1185">Reference proteome</keyword>
<dbReference type="AlphaFoldDB" id="A0A1M5TH67"/>
<dbReference type="OrthoDB" id="5429821at2"/>
<dbReference type="RefSeq" id="WP_073373456.1">
    <property type="nucleotide sequence ID" value="NZ_FQXS01000003.1"/>
</dbReference>
<evidence type="ECO:0000313" key="2">
    <source>
        <dbReference type="EMBL" id="SHH50001.1"/>
    </source>
</evidence>
<accession>A0A1M5TH67</accession>
<evidence type="ECO:0000256" key="1">
    <source>
        <dbReference type="SAM" id="SignalP"/>
    </source>
</evidence>
<dbReference type="Proteomes" id="UP000184139">
    <property type="component" value="Unassembled WGS sequence"/>
</dbReference>
<evidence type="ECO:0000313" key="3">
    <source>
        <dbReference type="Proteomes" id="UP000184139"/>
    </source>
</evidence>
<feature type="signal peptide" evidence="1">
    <location>
        <begin position="1"/>
        <end position="23"/>
    </location>
</feature>
<keyword evidence="1" id="KW-0732">Signal</keyword>
<gene>
    <name evidence="2" type="ORF">SAMN02745124_00715</name>
</gene>
<feature type="chain" id="PRO_5012002522" description="Outer membrane protein beta-barrel domain-containing protein" evidence="1">
    <location>
        <begin position="24"/>
        <end position="401"/>
    </location>
</feature>
<sequence length="401" mass="43274">MKRFSLLFVIMLFCLAVLGSAQAATVINEFGRSPFHKPPLTSVEELRAMVDGKQAEVRKGFSLAGRDELAEPFITQIRTVSIERVEYPHGTYLPWMFYKKNGVGTVKISRDVTWGNTDTFPGFTFDVEHGDTIATFVIPLACGNIALLSERPKPVAVAPPPNQAPTCAMTVTPQKAFCGEPITIDAGGSADPDGSITSMSITVVDPEGTILTREEIATGALVAQIPMPCGDNTLRVSVIDDDGAESSSAQCVAGVQGVDRVRVLADVGFYRQFDPGTYLFGRVGAEYRINEDFSVLGMVGVAPQIDGEDGETAILVDVLGEYSFASIYFVNFGLGGWLTDGDSDLETEDSQLDVILGLGARIYGEPEAFNTSLFVEIRSAVDELDGLKEYGRFGAGLRFRF</sequence>
<dbReference type="Gene3D" id="2.60.40.10">
    <property type="entry name" value="Immunoglobulins"/>
    <property type="match status" value="1"/>
</dbReference>
<name>A0A1M5TH67_9BACT</name>
<organism evidence="2 3">
    <name type="scientific">Desulfofustis glycolicus DSM 9705</name>
    <dbReference type="NCBI Taxonomy" id="1121409"/>
    <lineage>
        <taxon>Bacteria</taxon>
        <taxon>Pseudomonadati</taxon>
        <taxon>Thermodesulfobacteriota</taxon>
        <taxon>Desulfobulbia</taxon>
        <taxon>Desulfobulbales</taxon>
        <taxon>Desulfocapsaceae</taxon>
        <taxon>Desulfofustis</taxon>
    </lineage>
</organism>
<dbReference type="EMBL" id="FQXS01000003">
    <property type="protein sequence ID" value="SHH50001.1"/>
    <property type="molecule type" value="Genomic_DNA"/>
</dbReference>
<protein>
    <recommendedName>
        <fullName evidence="4">Outer membrane protein beta-barrel domain-containing protein</fullName>
    </recommendedName>
</protein>
<reference evidence="2 3" key="1">
    <citation type="submission" date="2016-11" db="EMBL/GenBank/DDBJ databases">
        <authorList>
            <person name="Jaros S."/>
            <person name="Januszkiewicz K."/>
            <person name="Wedrychowicz H."/>
        </authorList>
    </citation>
    <scope>NUCLEOTIDE SEQUENCE [LARGE SCALE GENOMIC DNA]</scope>
    <source>
        <strain evidence="2 3">DSM 9705</strain>
    </source>
</reference>
<proteinExistence type="predicted"/>
<dbReference type="STRING" id="1121409.SAMN02745124_00715"/>